<organism evidence="3 5">
    <name type="scientific">Adineta ricciae</name>
    <name type="common">Rotifer</name>
    <dbReference type="NCBI Taxonomy" id="249248"/>
    <lineage>
        <taxon>Eukaryota</taxon>
        <taxon>Metazoa</taxon>
        <taxon>Spiralia</taxon>
        <taxon>Gnathifera</taxon>
        <taxon>Rotifera</taxon>
        <taxon>Eurotatoria</taxon>
        <taxon>Bdelloidea</taxon>
        <taxon>Adinetida</taxon>
        <taxon>Adinetidae</taxon>
        <taxon>Adineta</taxon>
    </lineage>
</organism>
<dbReference type="CDD" id="cd00586">
    <property type="entry name" value="4HBT"/>
    <property type="match status" value="1"/>
</dbReference>
<dbReference type="EMBL" id="CAJNOJ010000472">
    <property type="protein sequence ID" value="CAF1459985.1"/>
    <property type="molecule type" value="Genomic_DNA"/>
</dbReference>
<accession>A0A815AC06</accession>
<dbReference type="EMBL" id="CAJNOR010002153">
    <property type="protein sequence ID" value="CAF1255026.1"/>
    <property type="molecule type" value="Genomic_DNA"/>
</dbReference>
<evidence type="ECO:0000313" key="3">
    <source>
        <dbReference type="EMBL" id="CAF1255026.1"/>
    </source>
</evidence>
<dbReference type="PANTHER" id="PTHR12475:SF4">
    <property type="entry name" value="PROTEIN THEM6"/>
    <property type="match status" value="1"/>
</dbReference>
<name>A0A815AC06_ADIRI</name>
<keyword evidence="5" id="KW-1185">Reference proteome</keyword>
<dbReference type="Gene3D" id="3.10.129.10">
    <property type="entry name" value="Hotdog Thioesterase"/>
    <property type="match status" value="1"/>
</dbReference>
<dbReference type="OrthoDB" id="265761at2759"/>
<proteinExistence type="inferred from homology"/>
<gene>
    <name evidence="4" type="ORF">EDS130_LOCUS40090</name>
    <name evidence="3" type="ORF">XAT740_LOCUS26468</name>
</gene>
<evidence type="ECO:0000256" key="2">
    <source>
        <dbReference type="ARBA" id="ARBA00041112"/>
    </source>
</evidence>
<protein>
    <recommendedName>
        <fullName evidence="2">Protein THEM6</fullName>
    </recommendedName>
</protein>
<dbReference type="Proteomes" id="UP000663852">
    <property type="component" value="Unassembled WGS sequence"/>
</dbReference>
<dbReference type="PANTHER" id="PTHR12475">
    <property type="match status" value="1"/>
</dbReference>
<dbReference type="InterPro" id="IPR029069">
    <property type="entry name" value="HotDog_dom_sf"/>
</dbReference>
<reference evidence="3" key="1">
    <citation type="submission" date="2021-02" db="EMBL/GenBank/DDBJ databases">
        <authorList>
            <person name="Nowell W R."/>
        </authorList>
    </citation>
    <scope>NUCLEOTIDE SEQUENCE</scope>
</reference>
<dbReference type="InterPro" id="IPR051490">
    <property type="entry name" value="THEM6_lcsJ_thioesterase"/>
</dbReference>
<dbReference type="Proteomes" id="UP000663828">
    <property type="component" value="Unassembled WGS sequence"/>
</dbReference>
<dbReference type="SUPFAM" id="SSF54637">
    <property type="entry name" value="Thioesterase/thiol ester dehydrase-isomerase"/>
    <property type="match status" value="1"/>
</dbReference>
<evidence type="ECO:0000313" key="5">
    <source>
        <dbReference type="Proteomes" id="UP000663828"/>
    </source>
</evidence>
<dbReference type="Pfam" id="PF13279">
    <property type="entry name" value="4HBT_2"/>
    <property type="match status" value="1"/>
</dbReference>
<dbReference type="AlphaFoldDB" id="A0A815AC06"/>
<evidence type="ECO:0000313" key="4">
    <source>
        <dbReference type="EMBL" id="CAF1459985.1"/>
    </source>
</evidence>
<comment type="caution">
    <text evidence="3">The sequence shown here is derived from an EMBL/GenBank/DDBJ whole genome shotgun (WGS) entry which is preliminary data.</text>
</comment>
<evidence type="ECO:0000256" key="1">
    <source>
        <dbReference type="ARBA" id="ARBA00038228"/>
    </source>
</evidence>
<sequence>MFDLGYFFRASSLFWRSKSGGKVKHLLDESIIKGRCWTTDLDTNWHMNNARYLRQCDFGRITLLLENGLWDAVLARRKTGMKDATVLVSALQTQYRQSVQLGDRYDIRTRIHGWDDKAFYLEQVIVFDKNQKIAFLMLIRLGLVPRSLTPQMLVDDLNLGVKQSPPFSPSVKAFQENYQLSYPIMKQ</sequence>
<comment type="similarity">
    <text evidence="1">Belongs to the THEM6 family.</text>
</comment>